<dbReference type="SUPFAM" id="SSF103642">
    <property type="entry name" value="Sec-C motif"/>
    <property type="match status" value="1"/>
</dbReference>
<dbReference type="RefSeq" id="WP_020584050.1">
    <property type="nucleotide sequence ID" value="NZ_JOJP01000001.1"/>
</dbReference>
<proteinExistence type="predicted"/>
<protein>
    <recommendedName>
        <fullName evidence="3">Zinc chelation protein SecC</fullName>
    </recommendedName>
</protein>
<evidence type="ECO:0000313" key="1">
    <source>
        <dbReference type="EMBL" id="KEI70195.1"/>
    </source>
</evidence>
<dbReference type="STRING" id="305900.GV64_05055"/>
<reference evidence="1 2" key="1">
    <citation type="submission" date="2014-06" db="EMBL/GenBank/DDBJ databases">
        <title>Whole Genome Sequences of Three Symbiotic Endozoicomonas Bacteria.</title>
        <authorList>
            <person name="Neave M.J."/>
            <person name="Apprill A."/>
            <person name="Voolstra C.R."/>
        </authorList>
    </citation>
    <scope>NUCLEOTIDE SEQUENCE [LARGE SCALE GENOMIC DNA]</scope>
    <source>
        <strain evidence="1 2">DSM 22380</strain>
    </source>
</reference>
<dbReference type="InterPro" id="IPR004027">
    <property type="entry name" value="SEC_C_motif"/>
</dbReference>
<sequence length="317" mass="35561">MPLSTEDISRLKKSLSLVSSELPLSALREAAQHQEEITPVLLEALEAVKIRGKRSSSSSKSRLALHALYLLTQFREPAAWPIVIDLFSTMSSEDNIAIGDDFDEVVCDRLSQIFATLCPGDIRPLQSIIENTSIDEYVRDAALGSLVVRYQQGDLELQELTTYLHQLYEYGLEQEKNQVWNAWVQACYNTQPESFMEALKDLYEKEWADTYYITLDELKLRCGVAPEVINKSVMKQEGEFYCYLDDAVAALRQLTCYSGEGNELLTNLENMVINQTAPKQGEHSQPTPAFTSSPAGVGRNDPCPCGSGKKFKKCCLH</sequence>
<dbReference type="Pfam" id="PF06685">
    <property type="entry name" value="DUF1186"/>
    <property type="match status" value="1"/>
</dbReference>
<keyword evidence="2" id="KW-1185">Reference proteome</keyword>
<evidence type="ECO:0008006" key="3">
    <source>
        <dbReference type="Google" id="ProtNLM"/>
    </source>
</evidence>
<gene>
    <name evidence="1" type="ORF">GV64_05055</name>
</gene>
<comment type="caution">
    <text evidence="1">The sequence shown here is derived from an EMBL/GenBank/DDBJ whole genome shotgun (WGS) entry which is preliminary data.</text>
</comment>
<dbReference type="AlphaFoldDB" id="A0A081K7R9"/>
<accession>A0A081K7R9</accession>
<dbReference type="Gene3D" id="3.10.450.50">
    <property type="match status" value="1"/>
</dbReference>
<evidence type="ECO:0000313" key="2">
    <source>
        <dbReference type="Proteomes" id="UP000027997"/>
    </source>
</evidence>
<dbReference type="EMBL" id="JOJP01000001">
    <property type="protein sequence ID" value="KEI70195.1"/>
    <property type="molecule type" value="Genomic_DNA"/>
</dbReference>
<organism evidence="1 2">
    <name type="scientific">Endozoicomonas elysicola</name>
    <dbReference type="NCBI Taxonomy" id="305900"/>
    <lineage>
        <taxon>Bacteria</taxon>
        <taxon>Pseudomonadati</taxon>
        <taxon>Pseudomonadota</taxon>
        <taxon>Gammaproteobacteria</taxon>
        <taxon>Oceanospirillales</taxon>
        <taxon>Endozoicomonadaceae</taxon>
        <taxon>Endozoicomonas</taxon>
    </lineage>
</organism>
<dbReference type="InterPro" id="IPR010602">
    <property type="entry name" value="DUF1186"/>
</dbReference>
<name>A0A081K7R9_9GAMM</name>
<dbReference type="Proteomes" id="UP000027997">
    <property type="component" value="Unassembled WGS sequence"/>
</dbReference>
<dbReference type="Pfam" id="PF02810">
    <property type="entry name" value="SEC-C"/>
    <property type="match status" value="1"/>
</dbReference>
<dbReference type="eggNOG" id="COG3012">
    <property type="taxonomic scope" value="Bacteria"/>
</dbReference>